<keyword evidence="1" id="KW-0560">Oxidoreductase</keyword>
<dbReference type="PRINTS" id="PR00080">
    <property type="entry name" value="SDRFAMILY"/>
</dbReference>
<dbReference type="GO" id="GO:0016491">
    <property type="term" value="F:oxidoreductase activity"/>
    <property type="evidence" value="ECO:0007669"/>
    <property type="project" value="UniProtKB-KW"/>
</dbReference>
<dbReference type="AlphaFoldDB" id="A0A9P0KMJ9"/>
<gene>
    <name evidence="3" type="ORF">ACAOBT_LOCUS12612</name>
</gene>
<dbReference type="InterPro" id="IPR002347">
    <property type="entry name" value="SDR_fam"/>
</dbReference>
<dbReference type="PANTHER" id="PTHR43157">
    <property type="entry name" value="PHOSPHATIDYLINOSITOL-GLYCAN BIOSYNTHESIS CLASS F PROTEIN-RELATED"/>
    <property type="match status" value="1"/>
</dbReference>
<dbReference type="InterPro" id="IPR036291">
    <property type="entry name" value="NAD(P)-bd_dom_sf"/>
</dbReference>
<dbReference type="Gene3D" id="3.40.50.720">
    <property type="entry name" value="NAD(P)-binding Rossmann-like Domain"/>
    <property type="match status" value="1"/>
</dbReference>
<evidence type="ECO:0000256" key="1">
    <source>
        <dbReference type="ARBA" id="ARBA00023002"/>
    </source>
</evidence>
<evidence type="ECO:0000313" key="3">
    <source>
        <dbReference type="EMBL" id="CAH1977346.1"/>
    </source>
</evidence>
<organism evidence="3 4">
    <name type="scientific">Acanthoscelides obtectus</name>
    <name type="common">Bean weevil</name>
    <name type="synonym">Bruchus obtectus</name>
    <dbReference type="NCBI Taxonomy" id="200917"/>
    <lineage>
        <taxon>Eukaryota</taxon>
        <taxon>Metazoa</taxon>
        <taxon>Ecdysozoa</taxon>
        <taxon>Arthropoda</taxon>
        <taxon>Hexapoda</taxon>
        <taxon>Insecta</taxon>
        <taxon>Pterygota</taxon>
        <taxon>Neoptera</taxon>
        <taxon>Endopterygota</taxon>
        <taxon>Coleoptera</taxon>
        <taxon>Polyphaga</taxon>
        <taxon>Cucujiformia</taxon>
        <taxon>Chrysomeloidea</taxon>
        <taxon>Chrysomelidae</taxon>
        <taxon>Bruchinae</taxon>
        <taxon>Bruchini</taxon>
        <taxon>Acanthoscelides</taxon>
    </lineage>
</organism>
<dbReference type="EMBL" id="CAKOFQ010006857">
    <property type="protein sequence ID" value="CAH1977346.1"/>
    <property type="molecule type" value="Genomic_DNA"/>
</dbReference>
<comment type="caution">
    <text evidence="3">The sequence shown here is derived from an EMBL/GenBank/DDBJ whole genome shotgun (WGS) entry which is preliminary data.</text>
</comment>
<dbReference type="Pfam" id="PF00106">
    <property type="entry name" value="adh_short"/>
    <property type="match status" value="1"/>
</dbReference>
<proteinExistence type="inferred from homology"/>
<protein>
    <submittedName>
        <fullName evidence="3">Uncharacterized protein</fullName>
    </submittedName>
</protein>
<dbReference type="PANTHER" id="PTHR43157:SF31">
    <property type="entry name" value="PHOSPHATIDYLINOSITOL-GLYCAN BIOSYNTHESIS CLASS F PROTEIN"/>
    <property type="match status" value="1"/>
</dbReference>
<evidence type="ECO:0000313" key="4">
    <source>
        <dbReference type="Proteomes" id="UP001152888"/>
    </source>
</evidence>
<dbReference type="PRINTS" id="PR00081">
    <property type="entry name" value="GDHRDH"/>
</dbReference>
<keyword evidence="4" id="KW-1185">Reference proteome</keyword>
<accession>A0A9P0KMJ9</accession>
<reference evidence="3" key="1">
    <citation type="submission" date="2022-03" db="EMBL/GenBank/DDBJ databases">
        <authorList>
            <person name="Sayadi A."/>
        </authorList>
    </citation>
    <scope>NUCLEOTIDE SEQUENCE</scope>
</reference>
<name>A0A9P0KMJ9_ACAOB</name>
<dbReference type="OrthoDB" id="542013at2759"/>
<dbReference type="SUPFAM" id="SSF51735">
    <property type="entry name" value="NAD(P)-binding Rossmann-fold domains"/>
    <property type="match status" value="1"/>
</dbReference>
<sequence>MQFLLKIVSWKGIASTVVVGSIIYGLKKYFGGGVCYCSTRLDGQVVVITGGNSGIGRALSVELVNRGATVVLACRSIEKGLETKTHILSKNRKAKVFVKHLDLCSFSSVVKFCDTLNLEFSEIYGLVNNAGVFYHPHGTTEDGFEVTLQTNYLGPFILTHHLLKLLKQSIHARVVNVVSDEHRRVSINQLIAITKNQADFKGHFVHYGASKLALVLFTRELARKLQNTNVIVNSVDPGNVETAIYRNFFPLSNPLLYALQWIIRVVVVKTPTEGCQTLLHALLTPNRTTGQYYSDCKLALSSPIAADERICREYYQLTLEVLSNWFTTESEC</sequence>
<dbReference type="Proteomes" id="UP001152888">
    <property type="component" value="Unassembled WGS sequence"/>
</dbReference>
<comment type="similarity">
    <text evidence="2">Belongs to the short-chain dehydrogenases/reductases (SDR) family.</text>
</comment>
<evidence type="ECO:0000256" key="2">
    <source>
        <dbReference type="RuleBase" id="RU000363"/>
    </source>
</evidence>